<dbReference type="AlphaFoldDB" id="A0A1M7TIL7"/>
<dbReference type="EMBL" id="LT670849">
    <property type="protein sequence ID" value="SHN70604.1"/>
    <property type="molecule type" value="Genomic_DNA"/>
</dbReference>
<dbReference type="RefSeq" id="WP_156898451.1">
    <property type="nucleotide sequence ID" value="NZ_LT670849.1"/>
</dbReference>
<evidence type="ECO:0000313" key="3">
    <source>
        <dbReference type="Proteomes" id="UP000184096"/>
    </source>
</evidence>
<keyword evidence="3" id="KW-1185">Reference proteome</keyword>
<proteinExistence type="predicted"/>
<name>A0A1M7TIL7_9BRAD</name>
<evidence type="ECO:0008006" key="4">
    <source>
        <dbReference type="Google" id="ProtNLM"/>
    </source>
</evidence>
<evidence type="ECO:0000313" key="2">
    <source>
        <dbReference type="EMBL" id="SHN70604.1"/>
    </source>
</evidence>
<feature type="signal peptide" evidence="1">
    <location>
        <begin position="1"/>
        <end position="25"/>
    </location>
</feature>
<keyword evidence="1" id="KW-0732">Signal</keyword>
<dbReference type="OrthoDB" id="8375at2"/>
<sequence>MFRLLLRPRNVGMAFLLTLAISAFGGTDHAQATTACVPGPGDQPETGLQGDVPLDVRTVAGGFKGFWCRMNKVGQNVLFNRGTYGATAIWGPCAYSSIRNPSNPALPTTGVYVLDVSVPSNPTTGVLLRTPAMLQSYEGLRAQNGILLGSGQQLPDVDVYDVSEDCLHPSFKSTHQTPGYAGLHNVQDNHGGWLHYDGKTFWGVPFIGSNILLEPTRVDVHAVTFDDPANPVDYINWNRLQLPPEIRDMVASTSNFHDVTTNFDGTRLYMALYGGAGFNPVGTCANGMMIMDSSDIAKRRPNPQLKFIKWFSWCDQPTAAYGNGTSASAHTTQYVVHKNGKPYIITTDEGPALFQVNSGGNCLQRTYSRLIDISDELNPKIVATWNPAINDAANCTIGENGQTYYPHYVGVDNKNHMSQVLYAAYWSGVRVVDFSDPTNPKEVAYYNSPANPALTPSNASDHSAPPIPYDEANCFLYTGWTDNGLEILEITDPKYNACLRKAATGGGMIAGNVPADSGNGKGNGNGHKADIQFSVSAKRVDAGLGRIEGNLELSDQANRTTIRLNEFVSLGSVRNQCGTVTVGANAVEFSGNGLFNGKPASFRVCVQDNGEWDGGPAHVALAHSNGQQLLRELIQDLEWLDPRWRDHDPHIRKTPDQFYLTCTDGCSYTVGGAVDNGNIQVRQQ</sequence>
<gene>
    <name evidence="2" type="ORF">SAMN05444170_1783</name>
</gene>
<organism evidence="2 3">
    <name type="scientific">Bradyrhizobium erythrophlei</name>
    <dbReference type="NCBI Taxonomy" id="1437360"/>
    <lineage>
        <taxon>Bacteria</taxon>
        <taxon>Pseudomonadati</taxon>
        <taxon>Pseudomonadota</taxon>
        <taxon>Alphaproteobacteria</taxon>
        <taxon>Hyphomicrobiales</taxon>
        <taxon>Nitrobacteraceae</taxon>
        <taxon>Bradyrhizobium</taxon>
    </lineage>
</organism>
<reference evidence="3" key="1">
    <citation type="submission" date="2016-11" db="EMBL/GenBank/DDBJ databases">
        <authorList>
            <person name="Varghese N."/>
            <person name="Submissions S."/>
        </authorList>
    </citation>
    <scope>NUCLEOTIDE SEQUENCE [LARGE SCALE GENOMIC DNA]</scope>
    <source>
        <strain evidence="3">GAS401</strain>
    </source>
</reference>
<evidence type="ECO:0000256" key="1">
    <source>
        <dbReference type="SAM" id="SignalP"/>
    </source>
</evidence>
<accession>A0A1M7TIL7</accession>
<dbReference type="Proteomes" id="UP000184096">
    <property type="component" value="Chromosome I"/>
</dbReference>
<protein>
    <recommendedName>
        <fullName evidence="4">LVIVD repeat-containing protein</fullName>
    </recommendedName>
</protein>
<feature type="chain" id="PRO_5012003178" description="LVIVD repeat-containing protein" evidence="1">
    <location>
        <begin position="26"/>
        <end position="684"/>
    </location>
</feature>